<dbReference type="Proteomes" id="UP001057452">
    <property type="component" value="Chromosome 12"/>
</dbReference>
<sequence>MSEEVCHLCFTAFSLWTRPDAEKRGTKEKMLRAHCQCQQGWRENEDRCYFFSTDVRTWMEANAFCIAQNSNLMSVQDIHERLWVRTQIGTETFWFGLNDQVSENVFEWSDGSTFIPYLSYWMNGQPDNWGDEPGEDCVQVVGESQGRWSDKNCNVKRKYICKHVNPNPGPRCDLANGWRPYGSNCYKLKAETRKSWSEARGDCVQEGGDLVSIVSAEEEEYVTGTLDPSWADLWVGLSTLKCTKISCQVEAGNSQYAWSDALPVGYTNWGDDQPSGDLQAGLCSAIIKEPSDEFGKWRAHVCRYERPYMCKRPLNTICPPGWQSFSGSCYWMVSNVNLLTTWHDAATKCSDLGAHLLIINNQDEQFYINGKLPDFHQVEIPDLWIGLSDKDQDGDFKWMDKSPVTFSNYLPGWPKNTVATWDCGQIFTGNYEGKWETTNCFKSLGYICEMTGGQNPKPTSAPDSHCDAGYLLYGDFCYQFETEQVKNWHDAEAHCSGEQSHLVSFHSLEELSFITAHMPGEAWVGLNDINNENQFVWTDGTAADLLSWAPNQPDDWQDNEDCVNLRGMNHHEPGLLNDDFCSATKEFICKKAKGQGPPPQPPTSGPGWNPKCGFWMSDPFNDYCYLFNYLSTRTWAEARADCVNQGGDLVSITDPFEQAFIQGVIQASPTGISLWMGGHDSVTEGGWEWMDGAPFRYIRWSAGNPDDYYGEDCLSILINNGYWNDDNCDSKRGYICERRGNTPEPPPPHDGFMTALVCQDSSAVLHCPTESVINIQSAFYGRKSADICPHLEGSGGSCAVAGILPYFRKRCDNHPFCFLYAHTEEDPCPTVSKYLEIIYSCEQKVCLHGLGVEDGNITDSQLSASSSIGFYTPNKARLNGNSCWMPSGTATSSWIQANLGQTRKVTGVVIQGCPQNEHWITEFKIQHSMDGTIWTDYTADGQSFPGSTDKNSPVTQLLGTPVTTRYIRVLLLEFNGQAGLRFDVLGCTPDYAVSCASRPNFNFANDKMTVSCPARCSNTYHRVYGTLVYRGDSNTCAAAIHAGVVLNENGGDCTLLKAPGQNFYAGSTRNGITSLQYDGNYAVSYTFADGELRCSGPDWYEFGDFCYKPFEDKKTWHDSQRTCRAMGAELVSILSMTEQSWLESYLYMATSDVWTGLTDLVVTGMFTWSDEHMATFTYWAPGEPNNHDGFHEDCVEMIYQTGRWNDVSCTELNTYICKTPKAHYPLPSVKPTVYGCPQGWDSYGYACYWMEETGRTWTESKAFCEEQDSFLLHIGDIYEQSHFTVALSGKTGFWWIGLRARGGSSGGVDYIWDNGALLSFTHWDKNQPDSGDGTCVAMTSGPIGGFWDDKECLEKHAFVCEKPRPDITPPTKAPTFPPSQGCATSWTALPHFRNCFKLFHNVDWSMKKSWGAALEDCVSRGANLVSIHTQEEEEFLALYSKGTSKWIGLKHNPAEGGYSWSDGTPLSHTNWGHGEPNNHEGREECVEMVSSTNGTFSEWNDLNCDAHQDWICMIAKGKNPILPPVPPPPVPAPDCGANPGWRKNNNICYYYNDTDIVDFHTAMRRCYEEKASLVSILNKDEQAYVNTMVGTGQVASAWIGMRMFGITGGQYMWVDFSPLTYTHWSPGEPNNANGEEQCVQMNRLQGGWNDANCGRAGAGYICKKFPGDIHTPPPPTQPWEGNCPEGWMRFKDKCFMFKGKTGDIKANWSFARSWCKEQGGDLAVIDDQYENDFVSSYLRDLKLPTWIGLSDLLLENQYAWSDGVSPVLYTNWNDKEPNNAGGAEHCVAISHNHLVTGRWNDDSCHRDHSFVCSRKKSSSINPPPPTKAPCPTGYTSWYLNCYRLVEEPATWDAAQAACQDEGGNLASIDMSYDQAFVAGAVLQGRADAWIGLRRKDDGSYMWTDDWPVFFTQWGPGEPSNIKDEGCVSMHASRAFHGTWNDTKCDQAKPYVCKISPEKPPLTPAPGDGKCLPYWIPYGRYCYFVYNQQQGFSWPDSLHYCQAANADLLSLHSRAEVEFIRNLNHTKYHNIWIGLTRDRNFGWGWTDKTSLGFLNWAAGEPNAAFHPGEVAEENCVEMFQDGNWNDNNCLQKRGFACRHRQYYTTDDGGNPVFPTDGPGGNNAGVIVGAVIGAILFCSLIAGVLFYVFSVRGVKLSGLRLPTRTTATVDVPAFTNPNFGGESDT</sequence>
<name>A0ACB9WSG7_CHAAC</name>
<reference evidence="1" key="1">
    <citation type="submission" date="2022-05" db="EMBL/GenBank/DDBJ databases">
        <title>Chromosome-level genome of Chaenocephalus aceratus.</title>
        <authorList>
            <person name="Park H."/>
        </authorList>
    </citation>
    <scope>NUCLEOTIDE SEQUENCE</scope>
    <source>
        <strain evidence="1">KU_202001</strain>
    </source>
</reference>
<organism evidence="1 2">
    <name type="scientific">Chaenocephalus aceratus</name>
    <name type="common">Blackfin icefish</name>
    <name type="synonym">Chaenichthys aceratus</name>
    <dbReference type="NCBI Taxonomy" id="36190"/>
    <lineage>
        <taxon>Eukaryota</taxon>
        <taxon>Metazoa</taxon>
        <taxon>Chordata</taxon>
        <taxon>Craniata</taxon>
        <taxon>Vertebrata</taxon>
        <taxon>Euteleostomi</taxon>
        <taxon>Actinopterygii</taxon>
        <taxon>Neopterygii</taxon>
        <taxon>Teleostei</taxon>
        <taxon>Neoteleostei</taxon>
        <taxon>Acanthomorphata</taxon>
        <taxon>Eupercaria</taxon>
        <taxon>Perciformes</taxon>
        <taxon>Notothenioidei</taxon>
        <taxon>Channichthyidae</taxon>
        <taxon>Chaenocephalus</taxon>
    </lineage>
</organism>
<gene>
    <name evidence="1" type="ORF">KUCAC02_008841</name>
</gene>
<keyword evidence="2" id="KW-1185">Reference proteome</keyword>
<protein>
    <submittedName>
        <fullName evidence="1">Uncharacterized protein</fullName>
    </submittedName>
</protein>
<comment type="caution">
    <text evidence="1">The sequence shown here is derived from an EMBL/GenBank/DDBJ whole genome shotgun (WGS) entry which is preliminary data.</text>
</comment>
<dbReference type="EMBL" id="CM043796">
    <property type="protein sequence ID" value="KAI4816517.1"/>
    <property type="molecule type" value="Genomic_DNA"/>
</dbReference>
<proteinExistence type="predicted"/>
<evidence type="ECO:0000313" key="1">
    <source>
        <dbReference type="EMBL" id="KAI4816517.1"/>
    </source>
</evidence>
<evidence type="ECO:0000313" key="2">
    <source>
        <dbReference type="Proteomes" id="UP001057452"/>
    </source>
</evidence>
<accession>A0ACB9WSG7</accession>